<feature type="repeat" description="WD" evidence="3">
    <location>
        <begin position="418"/>
        <end position="450"/>
    </location>
</feature>
<evidence type="ECO:0000313" key="6">
    <source>
        <dbReference type="Proteomes" id="UP001341281"/>
    </source>
</evidence>
<dbReference type="InterPro" id="IPR001680">
    <property type="entry name" value="WD40_rpt"/>
</dbReference>
<evidence type="ECO:0000256" key="3">
    <source>
        <dbReference type="PROSITE-ProRule" id="PRU00221"/>
    </source>
</evidence>
<dbReference type="InterPro" id="IPR006594">
    <property type="entry name" value="LisH"/>
</dbReference>
<feature type="repeat" description="WD" evidence="3">
    <location>
        <begin position="212"/>
        <end position="253"/>
    </location>
</feature>
<dbReference type="PROSITE" id="PS50896">
    <property type="entry name" value="LISH"/>
    <property type="match status" value="1"/>
</dbReference>
<evidence type="ECO:0000256" key="4">
    <source>
        <dbReference type="SAM" id="MobiDB-lite"/>
    </source>
</evidence>
<dbReference type="SMART" id="SM00320">
    <property type="entry name" value="WD40"/>
    <property type="match status" value="7"/>
</dbReference>
<dbReference type="PRINTS" id="PR00320">
    <property type="entry name" value="GPROTEINBRPT"/>
</dbReference>
<organism evidence="5 6">
    <name type="scientific">Paspalum notatum var. saurae</name>
    <dbReference type="NCBI Taxonomy" id="547442"/>
    <lineage>
        <taxon>Eukaryota</taxon>
        <taxon>Viridiplantae</taxon>
        <taxon>Streptophyta</taxon>
        <taxon>Embryophyta</taxon>
        <taxon>Tracheophyta</taxon>
        <taxon>Spermatophyta</taxon>
        <taxon>Magnoliopsida</taxon>
        <taxon>Liliopsida</taxon>
        <taxon>Poales</taxon>
        <taxon>Poaceae</taxon>
        <taxon>PACMAD clade</taxon>
        <taxon>Panicoideae</taxon>
        <taxon>Andropogonodae</taxon>
        <taxon>Paspaleae</taxon>
        <taxon>Paspalinae</taxon>
        <taxon>Paspalum</taxon>
    </lineage>
</organism>
<dbReference type="CDD" id="cd00200">
    <property type="entry name" value="WD40"/>
    <property type="match status" value="1"/>
</dbReference>
<protein>
    <submittedName>
        <fullName evidence="5">Uncharacterized protein</fullName>
    </submittedName>
</protein>
<dbReference type="InterPro" id="IPR036322">
    <property type="entry name" value="WD40_repeat_dom_sf"/>
</dbReference>
<dbReference type="PANTHER" id="PTHR44376:SF11">
    <property type="entry name" value="OS03G0860900 PROTEIN"/>
    <property type="match status" value="1"/>
</dbReference>
<reference evidence="5 6" key="1">
    <citation type="submission" date="2024-02" db="EMBL/GenBank/DDBJ databases">
        <title>High-quality chromosome-scale genome assembly of Pensacola bahiagrass (Paspalum notatum Flugge var. saurae).</title>
        <authorList>
            <person name="Vega J.M."/>
            <person name="Podio M."/>
            <person name="Orjuela J."/>
            <person name="Siena L.A."/>
            <person name="Pessino S.C."/>
            <person name="Combes M.C."/>
            <person name="Mariac C."/>
            <person name="Albertini E."/>
            <person name="Pupilli F."/>
            <person name="Ortiz J.P.A."/>
            <person name="Leblanc O."/>
        </authorList>
    </citation>
    <scope>NUCLEOTIDE SEQUENCE [LARGE SCALE GENOMIC DNA]</scope>
    <source>
        <strain evidence="5">R1</strain>
        <tissue evidence="5">Leaf</tissue>
    </source>
</reference>
<name>A0AAQ3PQW8_PASNO</name>
<dbReference type="Pfam" id="PF00400">
    <property type="entry name" value="WD40"/>
    <property type="match status" value="5"/>
</dbReference>
<evidence type="ECO:0000256" key="2">
    <source>
        <dbReference type="ARBA" id="ARBA00022737"/>
    </source>
</evidence>
<keyword evidence="6" id="KW-1185">Reference proteome</keyword>
<dbReference type="GO" id="GO:0003714">
    <property type="term" value="F:transcription corepressor activity"/>
    <property type="evidence" value="ECO:0007669"/>
    <property type="project" value="InterPro"/>
</dbReference>
<evidence type="ECO:0000313" key="5">
    <source>
        <dbReference type="EMBL" id="WVZ55100.1"/>
    </source>
</evidence>
<dbReference type="InterPro" id="IPR044716">
    <property type="entry name" value="LEUNIG-like"/>
</dbReference>
<sequence length="450" mass="50356">MGTEASTPDTTQLDLYIYDYLVRRNLITTAKIFVKETGAKTFATDIQKIDFAGGLLSDWWSIFWPNFIMACPELSQGHAIQQTPLEVGEHSSHPVTDSPQVQSHQFHQPSGIGRMDLPNSTVYNRTAPRHMQQPYQQPADGKCAADMLDLSGGFTMKKKMGIVIDEGFNLKASAKKLFCCDFSLNGELLASAGDENKVFIWNLKNNLEQRSWEAHSRFITDISFCLNGTMLATASSDKTVRLWDISQGDYCIQTMVGHSTQVKSVDFHPRNPSVLCSCDDGGRIFFWRIGQFNPHMSQVAGKGKVRFHPNGDLLASAIDSTVSIIDVEKDEKCSYFQGNTENKPVRSISWNNHFQFLACVSEDCAKIWSPSGEVRELSGKQRYFRSCSFHPKYPDTLVIGGYKTITLWNFAENKEVSVQPHDCYVSDLAECLPLGLLASASHDGCVKVWN</sequence>
<dbReference type="InterPro" id="IPR015943">
    <property type="entry name" value="WD40/YVTN_repeat-like_dom_sf"/>
</dbReference>
<keyword evidence="2" id="KW-0677">Repeat</keyword>
<keyword evidence="1 3" id="KW-0853">WD repeat</keyword>
<dbReference type="Proteomes" id="UP001341281">
    <property type="component" value="Chromosome 02"/>
</dbReference>
<dbReference type="PROSITE" id="PS00678">
    <property type="entry name" value="WD_REPEATS_1"/>
    <property type="match status" value="1"/>
</dbReference>
<dbReference type="Gene3D" id="2.130.10.10">
    <property type="entry name" value="YVTN repeat-like/Quinoprotein amine dehydrogenase"/>
    <property type="match status" value="2"/>
</dbReference>
<feature type="repeat" description="WD" evidence="3">
    <location>
        <begin position="170"/>
        <end position="211"/>
    </location>
</feature>
<evidence type="ECO:0000256" key="1">
    <source>
        <dbReference type="ARBA" id="ARBA00022574"/>
    </source>
</evidence>
<dbReference type="InterPro" id="IPR019775">
    <property type="entry name" value="WD40_repeat_CS"/>
</dbReference>
<dbReference type="PROSITE" id="PS50294">
    <property type="entry name" value="WD_REPEATS_REGION"/>
    <property type="match status" value="2"/>
</dbReference>
<dbReference type="Pfam" id="PF08513">
    <property type="entry name" value="LisH"/>
    <property type="match status" value="1"/>
</dbReference>
<dbReference type="InterPro" id="IPR020472">
    <property type="entry name" value="WD40_PAC1"/>
</dbReference>
<dbReference type="PANTHER" id="PTHR44376">
    <property type="entry name" value="TRANSCRIPTIONAL REGULATOR OF FILAMENTOUS GROWTH FLO8"/>
    <property type="match status" value="1"/>
</dbReference>
<dbReference type="EMBL" id="CP144746">
    <property type="protein sequence ID" value="WVZ55100.1"/>
    <property type="molecule type" value="Genomic_DNA"/>
</dbReference>
<gene>
    <name evidence="5" type="ORF">U9M48_005808</name>
</gene>
<feature type="region of interest" description="Disordered" evidence="4">
    <location>
        <begin position="87"/>
        <end position="119"/>
    </location>
</feature>
<dbReference type="SUPFAM" id="SSF50978">
    <property type="entry name" value="WD40 repeat-like"/>
    <property type="match status" value="1"/>
</dbReference>
<proteinExistence type="predicted"/>
<dbReference type="PROSITE" id="PS50082">
    <property type="entry name" value="WD_REPEATS_2"/>
    <property type="match status" value="3"/>
</dbReference>
<dbReference type="AlphaFoldDB" id="A0AAQ3PQW8"/>
<feature type="compositionally biased region" description="Polar residues" evidence="4">
    <location>
        <begin position="93"/>
        <end position="108"/>
    </location>
</feature>
<accession>A0AAQ3PQW8</accession>